<dbReference type="AlphaFoldDB" id="A0A402AR84"/>
<accession>A0A402AR84</accession>
<sequence>MHSYPIETRSTADLQPFDLELPGLAMPPALQPDALLADQLAEPAADEATIVTPELDGSAELAAFAPLVPIQLVPERQMAERPGELAAGASDLLQDYQQDNIPDDTDATAAWQHYMSRRERHLSLLAAGWKQDDQC</sequence>
<proteinExistence type="predicted"/>
<keyword evidence="2" id="KW-1185">Reference proteome</keyword>
<name>A0A402AR84_9CHLR</name>
<comment type="caution">
    <text evidence="1">The sequence shown here is derived from an EMBL/GenBank/DDBJ whole genome shotgun (WGS) entry which is preliminary data.</text>
</comment>
<gene>
    <name evidence="1" type="ORF">KDK_54050</name>
</gene>
<evidence type="ECO:0000313" key="1">
    <source>
        <dbReference type="EMBL" id="GCE21605.1"/>
    </source>
</evidence>
<dbReference type="EMBL" id="BIFS01000001">
    <property type="protein sequence ID" value="GCE21605.1"/>
    <property type="molecule type" value="Genomic_DNA"/>
</dbReference>
<dbReference type="RefSeq" id="WP_126553375.1">
    <property type="nucleotide sequence ID" value="NZ_BIFS01000001.1"/>
</dbReference>
<protein>
    <submittedName>
        <fullName evidence="1">Uncharacterized protein</fullName>
    </submittedName>
</protein>
<dbReference type="Proteomes" id="UP000287188">
    <property type="component" value="Unassembled WGS sequence"/>
</dbReference>
<evidence type="ECO:0000313" key="2">
    <source>
        <dbReference type="Proteomes" id="UP000287188"/>
    </source>
</evidence>
<reference evidence="2" key="1">
    <citation type="submission" date="2018-12" db="EMBL/GenBank/DDBJ databases">
        <title>Tengunoibacter tsumagoiensis gen. nov., sp. nov., Dictyobacter kobayashii sp. nov., D. alpinus sp. nov., and D. joshuensis sp. nov. and description of Dictyobacteraceae fam. nov. within the order Ktedonobacterales isolated from Tengu-no-mugimeshi.</title>
        <authorList>
            <person name="Wang C.M."/>
            <person name="Zheng Y."/>
            <person name="Sakai Y."/>
            <person name="Toyoda A."/>
            <person name="Minakuchi Y."/>
            <person name="Abe K."/>
            <person name="Yokota A."/>
            <person name="Yabe S."/>
        </authorList>
    </citation>
    <scope>NUCLEOTIDE SEQUENCE [LARGE SCALE GENOMIC DNA]</scope>
    <source>
        <strain evidence="2">Uno11</strain>
    </source>
</reference>
<organism evidence="1 2">
    <name type="scientific">Dictyobacter kobayashii</name>
    <dbReference type="NCBI Taxonomy" id="2014872"/>
    <lineage>
        <taxon>Bacteria</taxon>
        <taxon>Bacillati</taxon>
        <taxon>Chloroflexota</taxon>
        <taxon>Ktedonobacteria</taxon>
        <taxon>Ktedonobacterales</taxon>
        <taxon>Dictyobacteraceae</taxon>
        <taxon>Dictyobacter</taxon>
    </lineage>
</organism>